<feature type="region of interest" description="Disordered" evidence="2">
    <location>
        <begin position="288"/>
        <end position="308"/>
    </location>
</feature>
<dbReference type="PATRIC" id="fig|662475.6.peg.3709"/>
<dbReference type="AlphaFoldDB" id="M0JVK2"/>
<keyword evidence="5" id="KW-1185">Reference proteome</keyword>
<sequence length="308" mass="34040">MDVSEKRIVVTGGAGFIGSHLVERLVPDNDVVVVDNEANGQSEWVHEGATYLDGDLTDPDVVAEAITSDVDLVVHLAASKLVDTDTPRRQFEDNSDITYNILEQMQEAGVENLVFTSSSTVYGEAPRPTPEDYAPLEPISVYGATKLAEESLVSTYAHSHDIQSWVFRFANIVGPRLRSAVIPDFIEKLTEDSSTLTILGDGRQEKSYMHISECIDAMLFAVEHADKDHNVFNLGTRTTTSVDRIATIVADEMDIDPEYEYTGGDRGWTGDVPRMRLSVDKLSALGWEPEQSSDDAVRQSTRELLEEL</sequence>
<accession>M0JVK2</accession>
<evidence type="ECO:0000256" key="1">
    <source>
        <dbReference type="ARBA" id="ARBA00007637"/>
    </source>
</evidence>
<comment type="similarity">
    <text evidence="1">Belongs to the NAD(P)-dependent epimerase/dehydratase family.</text>
</comment>
<proteinExistence type="inferred from homology"/>
<dbReference type="PANTHER" id="PTHR43000">
    <property type="entry name" value="DTDP-D-GLUCOSE 4,6-DEHYDRATASE-RELATED"/>
    <property type="match status" value="1"/>
</dbReference>
<reference evidence="4 5" key="1">
    <citation type="journal article" date="2014" name="PLoS Genet.">
        <title>Phylogenetically driven sequencing of extremely halophilic archaea reveals strategies for static and dynamic osmo-response.</title>
        <authorList>
            <person name="Becker E.A."/>
            <person name="Seitzer P.M."/>
            <person name="Tritt A."/>
            <person name="Larsen D."/>
            <person name="Krusor M."/>
            <person name="Yao A.I."/>
            <person name="Wu D."/>
            <person name="Madern D."/>
            <person name="Eisen J.A."/>
            <person name="Darling A.E."/>
            <person name="Facciotti M.T."/>
        </authorList>
    </citation>
    <scope>NUCLEOTIDE SEQUENCE [LARGE SCALE GENOMIC DNA]</scope>
    <source>
        <strain evidence="4 5">ATCC 33799</strain>
    </source>
</reference>
<dbReference type="InterPro" id="IPR036291">
    <property type="entry name" value="NAD(P)-bd_dom_sf"/>
</dbReference>
<evidence type="ECO:0000313" key="4">
    <source>
        <dbReference type="EMBL" id="EMA11984.1"/>
    </source>
</evidence>
<evidence type="ECO:0000313" key="5">
    <source>
        <dbReference type="Proteomes" id="UP000011687"/>
    </source>
</evidence>
<organism evidence="4 5">
    <name type="scientific">Haloarcula marismortui ATCC 33799</name>
    <dbReference type="NCBI Taxonomy" id="662475"/>
    <lineage>
        <taxon>Archaea</taxon>
        <taxon>Methanobacteriati</taxon>
        <taxon>Methanobacteriota</taxon>
        <taxon>Stenosarchaea group</taxon>
        <taxon>Halobacteria</taxon>
        <taxon>Halobacteriales</taxon>
        <taxon>Haloarculaceae</taxon>
        <taxon>Haloarcula</taxon>
    </lineage>
</organism>
<dbReference type="SUPFAM" id="SSF51735">
    <property type="entry name" value="NAD(P)-binding Rossmann-fold domains"/>
    <property type="match status" value="1"/>
</dbReference>
<dbReference type="Gene3D" id="3.90.25.10">
    <property type="entry name" value="UDP-galactose 4-epimerase, domain 1"/>
    <property type="match status" value="1"/>
</dbReference>
<name>M0JVK2_9EURY</name>
<dbReference type="Proteomes" id="UP000011687">
    <property type="component" value="Unassembled WGS sequence"/>
</dbReference>
<dbReference type="Pfam" id="PF01370">
    <property type="entry name" value="Epimerase"/>
    <property type="match status" value="1"/>
</dbReference>
<dbReference type="InterPro" id="IPR001509">
    <property type="entry name" value="Epimerase_deHydtase"/>
</dbReference>
<evidence type="ECO:0000256" key="2">
    <source>
        <dbReference type="SAM" id="MobiDB-lite"/>
    </source>
</evidence>
<evidence type="ECO:0000259" key="3">
    <source>
        <dbReference type="Pfam" id="PF01370"/>
    </source>
</evidence>
<protein>
    <submittedName>
        <fullName evidence="4">UDP-glucose 4-epimerase</fullName>
    </submittedName>
</protein>
<dbReference type="EMBL" id="AOLS01000102">
    <property type="protein sequence ID" value="EMA11984.1"/>
    <property type="molecule type" value="Genomic_DNA"/>
</dbReference>
<feature type="compositionally biased region" description="Basic and acidic residues" evidence="2">
    <location>
        <begin position="295"/>
        <end position="308"/>
    </location>
</feature>
<comment type="caution">
    <text evidence="4">The sequence shown here is derived from an EMBL/GenBank/DDBJ whole genome shotgun (WGS) entry which is preliminary data.</text>
</comment>
<dbReference type="Gene3D" id="3.40.50.720">
    <property type="entry name" value="NAD(P)-binding Rossmann-like Domain"/>
    <property type="match status" value="1"/>
</dbReference>
<dbReference type="RefSeq" id="WP_007190391.1">
    <property type="nucleotide sequence ID" value="NZ_AOLS01000102.1"/>
</dbReference>
<feature type="domain" description="NAD-dependent epimerase/dehydratase" evidence="3">
    <location>
        <begin position="8"/>
        <end position="235"/>
    </location>
</feature>
<gene>
    <name evidence="4" type="ORF">C435_18964</name>
</gene>